<dbReference type="AlphaFoldDB" id="A0A5Q2FFV9"/>
<gene>
    <name evidence="2" type="ORF">Rai3103_10340</name>
</gene>
<dbReference type="EMBL" id="CP045725">
    <property type="protein sequence ID" value="QGF24013.1"/>
    <property type="molecule type" value="Genomic_DNA"/>
</dbReference>
<dbReference type="InterPro" id="IPR021391">
    <property type="entry name" value="DUF3027"/>
</dbReference>
<sequence>MTGMAAPSEHEARRAPRPKLDAVTAAAVDIAREAALAAAGTHGVGEHLGTIVEGDRVVTHLFACTHGGYRGWRWNVTLVRALRAKVPTVDEVALLPGEDALLAPAWVPWSERVSPDDVTPGMLMPTPLEDERLEPGYTGGEHAADRDPAEASQTRAVVAELGLGRERLLSPYGRQETAERWLAGEGGPDNPMAKQAPGPCVTCGYFVRLQGSLGTIFGVCANLMSPSDGTVVAVDHGCGAHSDVHDETHAADLTAPIWDTISMSEGSLFD</sequence>
<name>A0A5Q2FFV9_9ACTN</name>
<dbReference type="Pfam" id="PF11228">
    <property type="entry name" value="DUF3027"/>
    <property type="match status" value="1"/>
</dbReference>
<dbReference type="Proteomes" id="UP000386847">
    <property type="component" value="Chromosome"/>
</dbReference>
<evidence type="ECO:0000313" key="3">
    <source>
        <dbReference type="Proteomes" id="UP000386847"/>
    </source>
</evidence>
<feature type="region of interest" description="Disordered" evidence="1">
    <location>
        <begin position="132"/>
        <end position="151"/>
    </location>
</feature>
<dbReference type="KEGG" id="rain:Rai3103_10340"/>
<proteinExistence type="predicted"/>
<reference evidence="2 3" key="1">
    <citation type="submission" date="2019-10" db="EMBL/GenBank/DDBJ databases">
        <title>Genomic analysis of Raineyella sp. CBA3103.</title>
        <authorList>
            <person name="Roh S.W."/>
        </authorList>
    </citation>
    <scope>NUCLEOTIDE SEQUENCE [LARGE SCALE GENOMIC DNA]</scope>
    <source>
        <strain evidence="2 3">CBA3103</strain>
    </source>
</reference>
<protein>
    <submittedName>
        <fullName evidence="2">DUF3027 domain-containing protein</fullName>
    </submittedName>
</protein>
<keyword evidence="3" id="KW-1185">Reference proteome</keyword>
<organism evidence="2 3">
    <name type="scientific">Raineyella fluvialis</name>
    <dbReference type="NCBI Taxonomy" id="2662261"/>
    <lineage>
        <taxon>Bacteria</taxon>
        <taxon>Bacillati</taxon>
        <taxon>Actinomycetota</taxon>
        <taxon>Actinomycetes</taxon>
        <taxon>Propionibacteriales</taxon>
        <taxon>Propionibacteriaceae</taxon>
        <taxon>Raineyella</taxon>
    </lineage>
</organism>
<evidence type="ECO:0000256" key="1">
    <source>
        <dbReference type="SAM" id="MobiDB-lite"/>
    </source>
</evidence>
<accession>A0A5Q2FFV9</accession>
<evidence type="ECO:0000313" key="2">
    <source>
        <dbReference type="EMBL" id="QGF24013.1"/>
    </source>
</evidence>